<proteinExistence type="predicted"/>
<accession>A0A1E8FF65</accession>
<dbReference type="STRING" id="1856405.BFC17_13325"/>
<keyword evidence="2" id="KW-1185">Reference proteome</keyword>
<name>A0A1E8FF65_9ALTE</name>
<gene>
    <name evidence="1" type="ORF">BFC17_13325</name>
</gene>
<dbReference type="OrthoDB" id="6322408at2"/>
<dbReference type="AlphaFoldDB" id="A0A1E8FF65"/>
<organism evidence="1 2">
    <name type="scientific">Alteromonas lipolytica</name>
    <dbReference type="NCBI Taxonomy" id="1856405"/>
    <lineage>
        <taxon>Bacteria</taxon>
        <taxon>Pseudomonadati</taxon>
        <taxon>Pseudomonadota</taxon>
        <taxon>Gammaproteobacteria</taxon>
        <taxon>Alteromonadales</taxon>
        <taxon>Alteromonadaceae</taxon>
        <taxon>Alteromonas/Salinimonas group</taxon>
        <taxon>Alteromonas</taxon>
    </lineage>
</organism>
<reference evidence="1 2" key="1">
    <citation type="submission" date="2016-09" db="EMBL/GenBank/DDBJ databases">
        <title>Alteromonas lipolytica, a new species isolated from sea water.</title>
        <authorList>
            <person name="Wu Y.-H."/>
            <person name="Cheng H."/>
            <person name="Xu X.-W."/>
        </authorList>
    </citation>
    <scope>NUCLEOTIDE SEQUENCE [LARGE SCALE GENOMIC DNA]</scope>
    <source>
        <strain evidence="1 2">JW12</strain>
    </source>
</reference>
<dbReference type="Proteomes" id="UP000176037">
    <property type="component" value="Unassembled WGS sequence"/>
</dbReference>
<evidence type="ECO:0000313" key="2">
    <source>
        <dbReference type="Proteomes" id="UP000176037"/>
    </source>
</evidence>
<comment type="caution">
    <text evidence="1">The sequence shown here is derived from an EMBL/GenBank/DDBJ whole genome shotgun (WGS) entry which is preliminary data.</text>
</comment>
<dbReference type="RefSeq" id="WP_070175494.1">
    <property type="nucleotide sequence ID" value="NZ_BMJR01000001.1"/>
</dbReference>
<protein>
    <submittedName>
        <fullName evidence="1">Uncharacterized protein</fullName>
    </submittedName>
</protein>
<dbReference type="EMBL" id="MJIC01000010">
    <property type="protein sequence ID" value="OFI34575.1"/>
    <property type="molecule type" value="Genomic_DNA"/>
</dbReference>
<evidence type="ECO:0000313" key="1">
    <source>
        <dbReference type="EMBL" id="OFI34575.1"/>
    </source>
</evidence>
<sequence length="105" mass="11934">MNLDELNHELTPDALSVINSQIIQFLQQPDEESSGFESFYQLISQRDEFVQRFLKDAAPADARAFAEKELVVNDKLTALAQDLLKSAKDDASRFIRSQAAIKKYK</sequence>